<dbReference type="Gene3D" id="1.10.510.10">
    <property type="entry name" value="Transferase(Phosphotransferase) domain 1"/>
    <property type="match status" value="1"/>
</dbReference>
<feature type="domain" description="Protein kinase" evidence="7">
    <location>
        <begin position="1"/>
        <end position="264"/>
    </location>
</feature>
<dbReference type="AlphaFoldDB" id="A0A099I2I0"/>
<sequence>MRLDLLEDICTLSETEEKTVQLVKNCLDQKFYIKKIMRDCAELQIYRQLMQHPHPGIPMLYEATRRGETCILVEEFINGTTLEYVLSEQSLDDAAIHHIMQQLLSAVEHLHSLQPPVIHRDIKPGNIMVLEHLEIRLIDFEIARVFKQDKNRDTRVIGSAGYASPEQYGFHQSDCRSDIYAIGAVLKTMVQKDVTAKDIHSPFQHIIETCMQLDPDKRYQSVGELQKALGYCEEKSLLHASVSVLLTQLPGIRRDSAAKRLLFLAYYGLCIILGASMTVTPPPSPYSLICQRIAFGLCLAIIPAITVNAGNVRELLPLQDHGRTSIRFFKGAILWFLCAFIIISLLVILAAILESLL</sequence>
<evidence type="ECO:0000256" key="5">
    <source>
        <dbReference type="ARBA" id="ARBA00022840"/>
    </source>
</evidence>
<dbReference type="GO" id="GO:0005524">
    <property type="term" value="F:ATP binding"/>
    <property type="evidence" value="ECO:0007669"/>
    <property type="project" value="UniProtKB-KW"/>
</dbReference>
<accession>A0A099I2I0</accession>
<dbReference type="EMBL" id="JQIF01000097">
    <property type="protein sequence ID" value="KGJ51796.1"/>
    <property type="molecule type" value="Genomic_DNA"/>
</dbReference>
<evidence type="ECO:0000256" key="4">
    <source>
        <dbReference type="ARBA" id="ARBA00022777"/>
    </source>
</evidence>
<dbReference type="SMART" id="SM00220">
    <property type="entry name" value="S_TKc"/>
    <property type="match status" value="1"/>
</dbReference>
<dbReference type="PANTHER" id="PTHR43289">
    <property type="entry name" value="MITOGEN-ACTIVATED PROTEIN KINASE KINASE KINASE 20-RELATED"/>
    <property type="match status" value="1"/>
</dbReference>
<keyword evidence="4" id="KW-0418">Kinase</keyword>
<evidence type="ECO:0000313" key="8">
    <source>
        <dbReference type="EMBL" id="KGJ51796.1"/>
    </source>
</evidence>
<name>A0A099I2I0_CLOIN</name>
<dbReference type="Pfam" id="PF00069">
    <property type="entry name" value="Pkinase"/>
    <property type="match status" value="1"/>
</dbReference>
<feature type="transmembrane region" description="Helical" evidence="6">
    <location>
        <begin position="293"/>
        <end position="312"/>
    </location>
</feature>
<feature type="transmembrane region" description="Helical" evidence="6">
    <location>
        <begin position="333"/>
        <end position="353"/>
    </location>
</feature>
<keyword evidence="3" id="KW-0547">Nucleotide-binding</keyword>
<dbReference type="InterPro" id="IPR008271">
    <property type="entry name" value="Ser/Thr_kinase_AS"/>
</dbReference>
<evidence type="ECO:0000313" key="9">
    <source>
        <dbReference type="Proteomes" id="UP000030008"/>
    </source>
</evidence>
<dbReference type="SUPFAM" id="SSF56112">
    <property type="entry name" value="Protein kinase-like (PK-like)"/>
    <property type="match status" value="1"/>
</dbReference>
<dbReference type="Proteomes" id="UP000030008">
    <property type="component" value="Unassembled WGS sequence"/>
</dbReference>
<dbReference type="InterPro" id="IPR011009">
    <property type="entry name" value="Kinase-like_dom_sf"/>
</dbReference>
<evidence type="ECO:0000256" key="6">
    <source>
        <dbReference type="SAM" id="Phobius"/>
    </source>
</evidence>
<gene>
    <name evidence="8" type="ORF">CIAN88_18745</name>
</gene>
<keyword evidence="6" id="KW-1133">Transmembrane helix</keyword>
<reference evidence="8 9" key="1">
    <citation type="submission" date="2014-08" db="EMBL/GenBank/DDBJ databases">
        <title>Clostridium innocuum, an unnegligible vancomycin-resistant pathogen causing extra-intestinal infections.</title>
        <authorList>
            <person name="Feng Y."/>
            <person name="Chiu C.-H."/>
        </authorList>
    </citation>
    <scope>NUCLEOTIDE SEQUENCE [LARGE SCALE GENOMIC DNA]</scope>
    <source>
        <strain evidence="8 9">AN88</strain>
    </source>
</reference>
<proteinExistence type="predicted"/>
<keyword evidence="6" id="KW-0472">Membrane</keyword>
<dbReference type="PROSITE" id="PS00108">
    <property type="entry name" value="PROTEIN_KINASE_ST"/>
    <property type="match status" value="1"/>
</dbReference>
<keyword evidence="2" id="KW-0808">Transferase</keyword>
<dbReference type="PROSITE" id="PS50011">
    <property type="entry name" value="PROTEIN_KINASE_DOM"/>
    <property type="match status" value="1"/>
</dbReference>
<evidence type="ECO:0000259" key="7">
    <source>
        <dbReference type="PROSITE" id="PS50011"/>
    </source>
</evidence>
<evidence type="ECO:0000256" key="1">
    <source>
        <dbReference type="ARBA" id="ARBA00012513"/>
    </source>
</evidence>
<dbReference type="EC" id="2.7.11.1" evidence="1"/>
<dbReference type="PANTHER" id="PTHR43289:SF6">
    <property type="entry name" value="SERINE_THREONINE-PROTEIN KINASE NEKL-3"/>
    <property type="match status" value="1"/>
</dbReference>
<keyword evidence="5" id="KW-0067">ATP-binding</keyword>
<dbReference type="GO" id="GO:0004674">
    <property type="term" value="F:protein serine/threonine kinase activity"/>
    <property type="evidence" value="ECO:0007669"/>
    <property type="project" value="UniProtKB-EC"/>
</dbReference>
<dbReference type="RefSeq" id="WP_044907359.1">
    <property type="nucleotide sequence ID" value="NZ_JQIF01000097.1"/>
</dbReference>
<protein>
    <recommendedName>
        <fullName evidence="1">non-specific serine/threonine protein kinase</fullName>
        <ecNumber evidence="1">2.7.11.1</ecNumber>
    </recommendedName>
</protein>
<keyword evidence="6" id="KW-0812">Transmembrane</keyword>
<dbReference type="InterPro" id="IPR000719">
    <property type="entry name" value="Prot_kinase_dom"/>
</dbReference>
<evidence type="ECO:0000256" key="2">
    <source>
        <dbReference type="ARBA" id="ARBA00022679"/>
    </source>
</evidence>
<feature type="transmembrane region" description="Helical" evidence="6">
    <location>
        <begin position="261"/>
        <end position="281"/>
    </location>
</feature>
<evidence type="ECO:0000256" key="3">
    <source>
        <dbReference type="ARBA" id="ARBA00022741"/>
    </source>
</evidence>
<comment type="caution">
    <text evidence="8">The sequence shown here is derived from an EMBL/GenBank/DDBJ whole genome shotgun (WGS) entry which is preliminary data.</text>
</comment>
<organism evidence="8 9">
    <name type="scientific">Clostridium innocuum</name>
    <dbReference type="NCBI Taxonomy" id="1522"/>
    <lineage>
        <taxon>Bacteria</taxon>
        <taxon>Bacillati</taxon>
        <taxon>Bacillota</taxon>
        <taxon>Clostridia</taxon>
        <taxon>Eubacteriales</taxon>
        <taxon>Clostridiaceae</taxon>
        <taxon>Clostridium</taxon>
    </lineage>
</organism>
<dbReference type="CDD" id="cd14014">
    <property type="entry name" value="STKc_PknB_like"/>
    <property type="match status" value="1"/>
</dbReference>